<keyword evidence="2" id="KW-1133">Transmembrane helix</keyword>
<evidence type="ECO:0000256" key="1">
    <source>
        <dbReference type="SAM" id="MobiDB-lite"/>
    </source>
</evidence>
<feature type="transmembrane region" description="Helical" evidence="2">
    <location>
        <begin position="662"/>
        <end position="683"/>
    </location>
</feature>
<feature type="transmembrane region" description="Helical" evidence="2">
    <location>
        <begin position="773"/>
        <end position="792"/>
    </location>
</feature>
<dbReference type="STRING" id="1348612.A0A397J5V1"/>
<feature type="region of interest" description="Disordered" evidence="1">
    <location>
        <begin position="938"/>
        <end position="976"/>
    </location>
</feature>
<gene>
    <name evidence="3" type="ORF">Glove_88g139</name>
</gene>
<dbReference type="Proteomes" id="UP000266861">
    <property type="component" value="Unassembled WGS sequence"/>
</dbReference>
<dbReference type="AlphaFoldDB" id="A0A397J5V1"/>
<evidence type="ECO:0000256" key="2">
    <source>
        <dbReference type="SAM" id="Phobius"/>
    </source>
</evidence>
<reference evidence="3 4" key="1">
    <citation type="submission" date="2018-08" db="EMBL/GenBank/DDBJ databases">
        <title>Genome and evolution of the arbuscular mycorrhizal fungus Diversispora epigaea (formerly Glomus versiforme) and its bacterial endosymbionts.</title>
        <authorList>
            <person name="Sun X."/>
            <person name="Fei Z."/>
            <person name="Harrison M."/>
        </authorList>
    </citation>
    <scope>NUCLEOTIDE SEQUENCE [LARGE SCALE GENOMIC DNA]</scope>
    <source>
        <strain evidence="3 4">IT104</strain>
    </source>
</reference>
<feature type="compositionally biased region" description="Polar residues" evidence="1">
    <location>
        <begin position="959"/>
        <end position="976"/>
    </location>
</feature>
<keyword evidence="4" id="KW-1185">Reference proteome</keyword>
<proteinExistence type="predicted"/>
<feature type="compositionally biased region" description="Basic and acidic residues" evidence="1">
    <location>
        <begin position="842"/>
        <end position="852"/>
    </location>
</feature>
<keyword evidence="2" id="KW-0812">Transmembrane</keyword>
<evidence type="ECO:0000313" key="3">
    <source>
        <dbReference type="EMBL" id="RHZ83699.1"/>
    </source>
</evidence>
<comment type="caution">
    <text evidence="3">The sequence shown here is derived from an EMBL/GenBank/DDBJ whole genome shotgun (WGS) entry which is preliminary data.</text>
</comment>
<sequence>MNPFVTVPRIWQYRKYFDDETVVIRIVNRNLNITSGSYELWTRPMLSLHIIYPNGTVNEIDKGLEIQEFNWHITSSSGSYLDPISIYALQKGYLLVTYFNASNMDDITTYEEWGRIIDWNGNLYSKVFFGKAYIANGIRYSSATVIVTNVDPKKGFIRISGMNVTYIEDDSFNLTILSEGNITFQKNGTSVFNTIAIVDEGYSIIIGVSTNSTNFSNNNPLEIRAAVYSVTKRYDDKQFGESKMIYQLNLDNITITSIVSVAQPSQNNSWGFNTTNIPKFTDLENDYSNFQVKSTSPSINVNISTSTKTITITYYEPVELSYGNISIYQIDNSSNNIIREFFKGVNSFCSISNDKLTVTVNVIQSTFSNPNSQFYVKVDNNFVRSKAYRESIMGINNNIWKFNTSSIDETFAETLSEVLCLTAEGTEYYEKNLNSTGKANFFSVLKTELSEIIPVNITRLSSNDKIQIDTTVSHSRQILISLNIESSKEERSVTYIVDDLNDMIIYKNMTSIGLFSITKYLDGDFGFKPKRSIDETFAETLSEVLCLTAEGTEYYEKNLNSTGKANFFSVLKTELSEIIPVNITRLSSNDKIQIDTTVSHSRQILISLNIESSKEERSVTYIVDDLNDMIIYKNMTSIGLFSITKYLDGDFGFKPKLRMVKLLNVIFLAIPIGINTIWAFYIISNENKSKPFFDWFTHYEKIASVFTVLSSADIETLSILHSNLVGFKFFQAPISIKEKNRIFWASCLTIFVEDIPQLIIQLLYHFSVVTYDIIPLLTLVSSCLSLLINIIGRLFQAINNCRPGTLEYDSTQNQEDFDGFQQLQTPVTERNLTSDKSISHSTDVKEEEKNCEKNSLTKRSSNSSFQELLYHFSVVTYDIIPLLTLVSSCLSLLINIIGRLFQAINNCRPGTLEYDSTQNQEDFDGFQQLQTPVTERNLTSDKSISHSTDVKEEEKNCEKNSLTKRSSNSSFQEVIH</sequence>
<keyword evidence="2" id="KW-0472">Membrane</keyword>
<organism evidence="3 4">
    <name type="scientific">Diversispora epigaea</name>
    <dbReference type="NCBI Taxonomy" id="1348612"/>
    <lineage>
        <taxon>Eukaryota</taxon>
        <taxon>Fungi</taxon>
        <taxon>Fungi incertae sedis</taxon>
        <taxon>Mucoromycota</taxon>
        <taxon>Glomeromycotina</taxon>
        <taxon>Glomeromycetes</taxon>
        <taxon>Diversisporales</taxon>
        <taxon>Diversisporaceae</taxon>
        <taxon>Diversispora</taxon>
    </lineage>
</organism>
<accession>A0A397J5V1</accession>
<evidence type="ECO:0000313" key="4">
    <source>
        <dbReference type="Proteomes" id="UP000266861"/>
    </source>
</evidence>
<dbReference type="OrthoDB" id="2327888at2759"/>
<name>A0A397J5V1_9GLOM</name>
<feature type="region of interest" description="Disordered" evidence="1">
    <location>
        <begin position="836"/>
        <end position="855"/>
    </location>
</feature>
<protein>
    <submittedName>
        <fullName evidence="3">Uncharacterized protein</fullName>
    </submittedName>
</protein>
<feature type="compositionally biased region" description="Polar residues" evidence="1">
    <location>
        <begin position="938"/>
        <end position="947"/>
    </location>
</feature>
<feature type="transmembrane region" description="Helical" evidence="2">
    <location>
        <begin position="868"/>
        <end position="897"/>
    </location>
</feature>
<dbReference type="EMBL" id="PQFF01000084">
    <property type="protein sequence ID" value="RHZ83699.1"/>
    <property type="molecule type" value="Genomic_DNA"/>
</dbReference>
<feature type="compositionally biased region" description="Basic and acidic residues" evidence="1">
    <location>
        <begin position="948"/>
        <end position="958"/>
    </location>
</feature>